<dbReference type="RefSeq" id="WP_380868808.1">
    <property type="nucleotide sequence ID" value="NZ_JBHUMA010000006.1"/>
</dbReference>
<dbReference type="InterPro" id="IPR005625">
    <property type="entry name" value="PepSY-ass_TM"/>
</dbReference>
<dbReference type="PANTHER" id="PTHR34219">
    <property type="entry name" value="IRON-REGULATED INNER MEMBRANE PROTEIN-RELATED"/>
    <property type="match status" value="1"/>
</dbReference>
<evidence type="ECO:0000256" key="1">
    <source>
        <dbReference type="SAM" id="Phobius"/>
    </source>
</evidence>
<feature type="transmembrane region" description="Helical" evidence="1">
    <location>
        <begin position="149"/>
        <end position="173"/>
    </location>
</feature>
<keyword evidence="1" id="KW-0812">Transmembrane</keyword>
<accession>A0ABW5NJA9</accession>
<evidence type="ECO:0000313" key="3">
    <source>
        <dbReference type="Proteomes" id="UP001597393"/>
    </source>
</evidence>
<feature type="transmembrane region" description="Helical" evidence="1">
    <location>
        <begin position="205"/>
        <end position="225"/>
    </location>
</feature>
<feature type="transmembrane region" description="Helical" evidence="1">
    <location>
        <begin position="353"/>
        <end position="374"/>
    </location>
</feature>
<dbReference type="EMBL" id="JBHUMA010000006">
    <property type="protein sequence ID" value="MFD2598698.1"/>
    <property type="molecule type" value="Genomic_DNA"/>
</dbReference>
<name>A0ABW5NJA9_9SPHI</name>
<proteinExistence type="predicted"/>
<feature type="transmembrane region" description="Helical" evidence="1">
    <location>
        <begin position="12"/>
        <end position="33"/>
    </location>
</feature>
<keyword evidence="1" id="KW-1133">Transmembrane helix</keyword>
<reference evidence="3" key="1">
    <citation type="journal article" date="2019" name="Int. J. Syst. Evol. Microbiol.">
        <title>The Global Catalogue of Microorganisms (GCM) 10K type strain sequencing project: providing services to taxonomists for standard genome sequencing and annotation.</title>
        <authorList>
            <consortium name="The Broad Institute Genomics Platform"/>
            <consortium name="The Broad Institute Genome Sequencing Center for Infectious Disease"/>
            <person name="Wu L."/>
            <person name="Ma J."/>
        </authorList>
    </citation>
    <scope>NUCLEOTIDE SEQUENCE [LARGE SCALE GENOMIC DNA]</scope>
    <source>
        <strain evidence="3">KCTC 42248</strain>
    </source>
</reference>
<dbReference type="PANTHER" id="PTHR34219:SF3">
    <property type="entry name" value="BLL7967 PROTEIN"/>
    <property type="match status" value="1"/>
</dbReference>
<sequence>MFKKASLWLHKWLGLFTGLVIFVVSFTGAIYTFHDELKLLVYPEKYFVETTSKVERLPLSILIQHAQDALPKGERISRVDLYPSNGRSWVFRASETNEGAFGHWNYFRYYKRVFVNPYTGECVAVEDSKNEFFQLVLQLHMNLLLGKTYGHAVVAYSTLVFTFLLFTGMILWWPKKWKGKTLKRSIWLNRKTKWKRFNYDLHNVWGFYTFPIAFVLCITGLLFSFPNWKQSYSRFIDQITFFQKDQTPVQELAQNVINRYDQPIDNLLAYVLERHPNAGMMSIRLRGIDAPLVDVQVRLQEDRSGLFRWYYMKTSDLNMNEIRSNQGLSNGELMAALNFDLHTGSIGGMGTKILVFLISLGCASLPITGYILWWNKRKPKGIRKKRSNRHSSLATM</sequence>
<protein>
    <submittedName>
        <fullName evidence="2">PepSY-associated TM helix domain-containing protein</fullName>
    </submittedName>
</protein>
<comment type="caution">
    <text evidence="2">The sequence shown here is derived from an EMBL/GenBank/DDBJ whole genome shotgun (WGS) entry which is preliminary data.</text>
</comment>
<dbReference type="Pfam" id="PF03929">
    <property type="entry name" value="PepSY_TM"/>
    <property type="match status" value="1"/>
</dbReference>
<gene>
    <name evidence="2" type="ORF">ACFSQ3_07010</name>
</gene>
<keyword evidence="1" id="KW-0472">Membrane</keyword>
<keyword evidence="3" id="KW-1185">Reference proteome</keyword>
<organism evidence="2 3">
    <name type="scientific">Sphingobacterium corticis</name>
    <dbReference type="NCBI Taxonomy" id="1812823"/>
    <lineage>
        <taxon>Bacteria</taxon>
        <taxon>Pseudomonadati</taxon>
        <taxon>Bacteroidota</taxon>
        <taxon>Sphingobacteriia</taxon>
        <taxon>Sphingobacteriales</taxon>
        <taxon>Sphingobacteriaceae</taxon>
        <taxon>Sphingobacterium</taxon>
    </lineage>
</organism>
<dbReference type="Proteomes" id="UP001597393">
    <property type="component" value="Unassembled WGS sequence"/>
</dbReference>
<evidence type="ECO:0000313" key="2">
    <source>
        <dbReference type="EMBL" id="MFD2598698.1"/>
    </source>
</evidence>